<dbReference type="PROSITE" id="PS51186">
    <property type="entry name" value="GNAT"/>
    <property type="match status" value="1"/>
</dbReference>
<name>A0A3A4P7V4_ABYX5</name>
<dbReference type="InterPro" id="IPR023801">
    <property type="entry name" value="His_deacetylse_dom"/>
</dbReference>
<gene>
    <name evidence="7" type="ORF">C4520_02335</name>
</gene>
<dbReference type="GO" id="GO:0016787">
    <property type="term" value="F:hydrolase activity"/>
    <property type="evidence" value="ECO:0007669"/>
    <property type="project" value="UniProtKB-KW"/>
</dbReference>
<dbReference type="PANTHER" id="PTHR10625">
    <property type="entry name" value="HISTONE DEACETYLASE HDAC1-RELATED"/>
    <property type="match status" value="1"/>
</dbReference>
<protein>
    <submittedName>
        <fullName evidence="7">Histone deacetylase family protein</fullName>
    </submittedName>
</protein>
<evidence type="ECO:0000256" key="3">
    <source>
        <dbReference type="ARBA" id="ARBA00022723"/>
    </source>
</evidence>
<dbReference type="SUPFAM" id="SSF52768">
    <property type="entry name" value="Arginase/deacetylase"/>
    <property type="match status" value="1"/>
</dbReference>
<dbReference type="Gene3D" id="3.40.630.30">
    <property type="match status" value="1"/>
</dbReference>
<dbReference type="SUPFAM" id="SSF55729">
    <property type="entry name" value="Acyl-CoA N-acyltransferases (Nat)"/>
    <property type="match status" value="1"/>
</dbReference>
<accession>A0A3A4P7V4</accession>
<proteinExistence type="inferred from homology"/>
<reference evidence="7 8" key="1">
    <citation type="journal article" date="2017" name="ISME J.">
        <title>Energy and carbon metabolisms in a deep terrestrial subsurface fluid microbial community.</title>
        <authorList>
            <person name="Momper L."/>
            <person name="Jungbluth S.P."/>
            <person name="Lee M.D."/>
            <person name="Amend J.P."/>
        </authorList>
    </citation>
    <scope>NUCLEOTIDE SEQUENCE [LARGE SCALE GENOMIC DNA]</scope>
    <source>
        <strain evidence="7">SURF_5</strain>
    </source>
</reference>
<dbReference type="InterPro" id="IPR023696">
    <property type="entry name" value="Ureohydrolase_dom_sf"/>
</dbReference>
<dbReference type="Pfam" id="PF00850">
    <property type="entry name" value="Hist_deacetyl"/>
    <property type="match status" value="1"/>
</dbReference>
<comment type="caution">
    <text evidence="7">The sequence shown here is derived from an EMBL/GenBank/DDBJ whole genome shotgun (WGS) entry which is preliminary data.</text>
</comment>
<dbReference type="InterPro" id="IPR000286">
    <property type="entry name" value="HDACs"/>
</dbReference>
<dbReference type="GO" id="GO:0040029">
    <property type="term" value="P:epigenetic regulation of gene expression"/>
    <property type="evidence" value="ECO:0007669"/>
    <property type="project" value="TreeGrafter"/>
</dbReference>
<dbReference type="GO" id="GO:0004407">
    <property type="term" value="F:histone deacetylase activity"/>
    <property type="evidence" value="ECO:0007669"/>
    <property type="project" value="TreeGrafter"/>
</dbReference>
<evidence type="ECO:0000256" key="1">
    <source>
        <dbReference type="ARBA" id="ARBA00001947"/>
    </source>
</evidence>
<dbReference type="PRINTS" id="PR01270">
    <property type="entry name" value="HDASUPER"/>
</dbReference>
<sequence>MFRIRRIHDDGVLIDRHAITQVQDILRTRFRALPEEQVESLPEKLRDPSRLFRPILFVADDMRAQVKGFALMYHASDLDFMFLDFISAAPLRAGGGIGGALYERAREEALALDAAGIFFECLPDDPMLCRIPEILKDNAARLRFYERYGARPIVNTAYETPVRPDLQCPPYLVYDDLGRGIPLGRDYARAAVRAILERKYRYLCTPDYVDLVVESFKDDPVMLREPKYSKRRPSPPKEIRLRGKKVALVINEKHDIHHVRERGYVEAPVRIRSILREIFSLDVFERLEPRHFSEKYIKSVHDNRFVDYLRRICLSMESNRSIYPYVFPIRNVARPPKELAIRAGYYCIDTFTPLNRNAFLAAERAVDCALTAAEALLSGYNLAYALVRPPGHHAERRSFGGFCYFNSAAIAAAFLSAYGKVAVLDIDYHHGNGTQDIFYERPDVLTISIHGHPQFAFPYFSGFEDERGGGAGEGFNVNFPLPEHVEGEQYREVLTRALRRVAKFNPRYVVIAFGLDTAKHDPTGTWSLIARDFELNGRMIAQLECPILIVQEGGYRTRSLGVNARHFFAGLTAGASV</sequence>
<dbReference type="GO" id="GO:0046872">
    <property type="term" value="F:metal ion binding"/>
    <property type="evidence" value="ECO:0007669"/>
    <property type="project" value="UniProtKB-KW"/>
</dbReference>
<dbReference type="EMBL" id="QZKU01000022">
    <property type="protein sequence ID" value="RJP25460.1"/>
    <property type="molecule type" value="Genomic_DNA"/>
</dbReference>
<keyword evidence="5" id="KW-0862">Zinc</keyword>
<evidence type="ECO:0000256" key="5">
    <source>
        <dbReference type="ARBA" id="ARBA00022833"/>
    </source>
</evidence>
<comment type="cofactor">
    <cofactor evidence="1">
        <name>Zn(2+)</name>
        <dbReference type="ChEBI" id="CHEBI:29105"/>
    </cofactor>
</comment>
<dbReference type="Gene3D" id="3.40.800.20">
    <property type="entry name" value="Histone deacetylase domain"/>
    <property type="match status" value="1"/>
</dbReference>
<evidence type="ECO:0000313" key="8">
    <source>
        <dbReference type="Proteomes" id="UP000265882"/>
    </source>
</evidence>
<dbReference type="InterPro" id="IPR037138">
    <property type="entry name" value="His_deacetylse_dom_sf"/>
</dbReference>
<feature type="domain" description="N-acetyltransferase" evidence="6">
    <location>
        <begin position="12"/>
        <end position="169"/>
    </location>
</feature>
<organism evidence="7 8">
    <name type="scientific">Abyssobacteria bacterium (strain SURF_5)</name>
    <dbReference type="NCBI Taxonomy" id="2093360"/>
    <lineage>
        <taxon>Bacteria</taxon>
        <taxon>Pseudomonadati</taxon>
        <taxon>Candidatus Hydrogenedentota</taxon>
        <taxon>Candidatus Abyssobacteria</taxon>
    </lineage>
</organism>
<evidence type="ECO:0000256" key="2">
    <source>
        <dbReference type="ARBA" id="ARBA00005947"/>
    </source>
</evidence>
<dbReference type="GO" id="GO:0016747">
    <property type="term" value="F:acyltransferase activity, transferring groups other than amino-acyl groups"/>
    <property type="evidence" value="ECO:0007669"/>
    <property type="project" value="InterPro"/>
</dbReference>
<evidence type="ECO:0000259" key="6">
    <source>
        <dbReference type="PROSITE" id="PS51186"/>
    </source>
</evidence>
<comment type="similarity">
    <text evidence="2">Belongs to the histone deacetylase family.</text>
</comment>
<dbReference type="CDD" id="cd10001">
    <property type="entry name" value="HDAC_classII_APAH"/>
    <property type="match status" value="1"/>
</dbReference>
<keyword evidence="3" id="KW-0479">Metal-binding</keyword>
<evidence type="ECO:0000313" key="7">
    <source>
        <dbReference type="EMBL" id="RJP25460.1"/>
    </source>
</evidence>
<evidence type="ECO:0000256" key="4">
    <source>
        <dbReference type="ARBA" id="ARBA00022801"/>
    </source>
</evidence>
<dbReference type="AlphaFoldDB" id="A0A3A4P7V4"/>
<dbReference type="Proteomes" id="UP000265882">
    <property type="component" value="Unassembled WGS sequence"/>
</dbReference>
<keyword evidence="4" id="KW-0378">Hydrolase</keyword>
<dbReference type="PANTHER" id="PTHR10625:SF17">
    <property type="entry name" value="HISTONE DEACETYLASE 8"/>
    <property type="match status" value="1"/>
</dbReference>
<dbReference type="InterPro" id="IPR016181">
    <property type="entry name" value="Acyl_CoA_acyltransferase"/>
</dbReference>
<dbReference type="InterPro" id="IPR000182">
    <property type="entry name" value="GNAT_dom"/>
</dbReference>